<evidence type="ECO:0000256" key="3">
    <source>
        <dbReference type="SAM" id="MobiDB-lite"/>
    </source>
</evidence>
<dbReference type="SMART" id="SM00385">
    <property type="entry name" value="CYCLIN"/>
    <property type="match status" value="2"/>
</dbReference>
<dbReference type="GO" id="GO:0016538">
    <property type="term" value="F:cyclin-dependent protein serine/threonine kinase regulator activity"/>
    <property type="evidence" value="ECO:0007669"/>
    <property type="project" value="InterPro"/>
</dbReference>
<evidence type="ECO:0000313" key="5">
    <source>
        <dbReference type="Proteomes" id="UP000694867"/>
    </source>
</evidence>
<protein>
    <submittedName>
        <fullName evidence="6">Cyclin-K</fullName>
    </submittedName>
</protein>
<dbReference type="PANTHER" id="PTHR10026">
    <property type="entry name" value="CYCLIN"/>
    <property type="match status" value="1"/>
</dbReference>
<keyword evidence="1 2" id="KW-0195">Cyclin</keyword>
<dbReference type="InterPro" id="IPR013763">
    <property type="entry name" value="Cyclin-like_dom"/>
</dbReference>
<dbReference type="Pfam" id="PF00134">
    <property type="entry name" value="Cyclin_N"/>
    <property type="match status" value="1"/>
</dbReference>
<sequence>MTQPEIRFKMPNWYYDKKALRKTPSFLDGISNSKEMRYRREGVRLIVKVGAKLGLKYETTASGTVYFHRFYMFHSFKQFPRFITSCCCLLLAGKVEETPKKCKQIIATAQEFLTDRQFQQFGDDPREEVMTLERILLKTIKFDLQVQHPYQFILKYAKGILGDRDKIGKMVQMAWTFINDSFQTTLCLQWEPEIIAIAAIYLASKLGQFEISDWQGRTPSQRRWWEAFASEVSNDLLEDICHQILDLYQTTHPEQPQDSPAEEEVSPGTPKRHRPASPPPQPKLKLEKKEEIHAIAQDKKLQAPPMPPMVSTINSVAPPLPKEPPQFFAPPPSEPPLIPSHQGFQSMPPLPPIPPQPNAIPNQPGIAAAQYPHPPPPLHPGLNTQGPPVHARPVGSNSSVSSAYPPHGYFMQVPPPQDFTASSHQFYQSGTGVHHMGTSPHQVRQMPQPAGGPIRDHYRTSSQSHHPYMRGQSAYMMPPQRR</sequence>
<feature type="domain" description="Cyclin-like" evidence="4">
    <location>
        <begin position="151"/>
        <end position="246"/>
    </location>
</feature>
<dbReference type="InterPro" id="IPR006671">
    <property type="entry name" value="Cyclin_N"/>
</dbReference>
<dbReference type="CDD" id="cd20531">
    <property type="entry name" value="CYCLIN_CCNK_rpt2"/>
    <property type="match status" value="1"/>
</dbReference>
<dbReference type="Gene3D" id="1.10.472.10">
    <property type="entry name" value="Cyclin-like"/>
    <property type="match status" value="2"/>
</dbReference>
<feature type="region of interest" description="Disordered" evidence="3">
    <location>
        <begin position="366"/>
        <end position="400"/>
    </location>
</feature>
<gene>
    <name evidence="6" type="primary">LOC100906832</name>
</gene>
<proteinExistence type="inferred from homology"/>
<organism evidence="5 6">
    <name type="scientific">Galendromus occidentalis</name>
    <name type="common">western predatory mite</name>
    <dbReference type="NCBI Taxonomy" id="34638"/>
    <lineage>
        <taxon>Eukaryota</taxon>
        <taxon>Metazoa</taxon>
        <taxon>Ecdysozoa</taxon>
        <taxon>Arthropoda</taxon>
        <taxon>Chelicerata</taxon>
        <taxon>Arachnida</taxon>
        <taxon>Acari</taxon>
        <taxon>Parasitiformes</taxon>
        <taxon>Mesostigmata</taxon>
        <taxon>Gamasina</taxon>
        <taxon>Phytoseioidea</taxon>
        <taxon>Phytoseiidae</taxon>
        <taxon>Typhlodrominae</taxon>
        <taxon>Galendromus</taxon>
    </lineage>
</organism>
<dbReference type="AlphaFoldDB" id="A0AAJ6QMC2"/>
<feature type="domain" description="Cyclin-like" evidence="4">
    <location>
        <begin position="44"/>
        <end position="138"/>
    </location>
</feature>
<evidence type="ECO:0000313" key="6">
    <source>
        <dbReference type="RefSeq" id="XP_003739602.2"/>
    </source>
</evidence>
<dbReference type="SUPFAM" id="SSF47954">
    <property type="entry name" value="Cyclin-like"/>
    <property type="match status" value="2"/>
</dbReference>
<dbReference type="InterPro" id="IPR043198">
    <property type="entry name" value="Cyclin/Ssn8"/>
</dbReference>
<keyword evidence="5" id="KW-1185">Reference proteome</keyword>
<dbReference type="Pfam" id="PF21797">
    <property type="entry name" value="CycT2-like_C"/>
    <property type="match status" value="1"/>
</dbReference>
<evidence type="ECO:0000256" key="2">
    <source>
        <dbReference type="RuleBase" id="RU000383"/>
    </source>
</evidence>
<dbReference type="RefSeq" id="XP_003739602.2">
    <property type="nucleotide sequence ID" value="XM_003739554.2"/>
</dbReference>
<name>A0AAJ6QMC2_9ACAR</name>
<reference evidence="6" key="1">
    <citation type="submission" date="2025-08" db="UniProtKB">
        <authorList>
            <consortium name="RefSeq"/>
        </authorList>
    </citation>
    <scope>IDENTIFICATION</scope>
</reference>
<evidence type="ECO:0000256" key="1">
    <source>
        <dbReference type="ARBA" id="ARBA00023127"/>
    </source>
</evidence>
<dbReference type="InterPro" id="IPR036915">
    <property type="entry name" value="Cyclin-like_sf"/>
</dbReference>
<comment type="similarity">
    <text evidence="2">Belongs to the cyclin family.</text>
</comment>
<dbReference type="GO" id="GO:0006357">
    <property type="term" value="P:regulation of transcription by RNA polymerase II"/>
    <property type="evidence" value="ECO:0007669"/>
    <property type="project" value="InterPro"/>
</dbReference>
<dbReference type="KEGG" id="goe:100906832"/>
<dbReference type="CDD" id="cd20530">
    <property type="entry name" value="CYCLIN_CCNK_rpt1"/>
    <property type="match status" value="1"/>
</dbReference>
<dbReference type="GeneID" id="100906832"/>
<accession>A0AAJ6QMC2</accession>
<evidence type="ECO:0000259" key="4">
    <source>
        <dbReference type="SMART" id="SM00385"/>
    </source>
</evidence>
<feature type="region of interest" description="Disordered" evidence="3">
    <location>
        <begin position="436"/>
        <end position="482"/>
    </location>
</feature>
<feature type="region of interest" description="Disordered" evidence="3">
    <location>
        <begin position="252"/>
        <end position="285"/>
    </location>
</feature>
<dbReference type="Proteomes" id="UP000694867">
    <property type="component" value="Unplaced"/>
</dbReference>
<dbReference type="FunFam" id="1.10.472.10:FF:000021">
    <property type="entry name" value="Cyclin-K (Predicted)"/>
    <property type="match status" value="1"/>
</dbReference>